<proteinExistence type="predicted"/>
<feature type="transmembrane region" description="Helical" evidence="3">
    <location>
        <begin position="525"/>
        <end position="548"/>
    </location>
</feature>
<evidence type="ECO:0000259" key="4">
    <source>
        <dbReference type="PROSITE" id="PS50006"/>
    </source>
</evidence>
<dbReference type="Proteomes" id="UP000755585">
    <property type="component" value="Unassembled WGS sequence"/>
</dbReference>
<feature type="transmembrane region" description="Helical" evidence="3">
    <location>
        <begin position="588"/>
        <end position="608"/>
    </location>
</feature>
<evidence type="ECO:0000256" key="1">
    <source>
        <dbReference type="ARBA" id="ARBA00022553"/>
    </source>
</evidence>
<feature type="compositionally biased region" description="Low complexity" evidence="2">
    <location>
        <begin position="134"/>
        <end position="152"/>
    </location>
</feature>
<feature type="compositionally biased region" description="Pro residues" evidence="2">
    <location>
        <begin position="262"/>
        <end position="279"/>
    </location>
</feature>
<dbReference type="EMBL" id="JAGINT010000002">
    <property type="protein sequence ID" value="MBP2355561.1"/>
    <property type="molecule type" value="Genomic_DNA"/>
</dbReference>
<evidence type="ECO:0000313" key="5">
    <source>
        <dbReference type="EMBL" id="MBP2355561.1"/>
    </source>
</evidence>
<keyword evidence="3" id="KW-0472">Membrane</keyword>
<feature type="compositionally biased region" description="Basic and acidic residues" evidence="2">
    <location>
        <begin position="108"/>
        <end position="121"/>
    </location>
</feature>
<evidence type="ECO:0000313" key="6">
    <source>
        <dbReference type="Proteomes" id="UP000755585"/>
    </source>
</evidence>
<protein>
    <submittedName>
        <fullName evidence="5">Component of type VI protein secretion system</fullName>
    </submittedName>
</protein>
<dbReference type="CDD" id="cd00060">
    <property type="entry name" value="FHA"/>
    <property type="match status" value="1"/>
</dbReference>
<gene>
    <name evidence="5" type="ORF">JOF29_006671</name>
</gene>
<keyword evidence="3" id="KW-0812">Transmembrane</keyword>
<feature type="compositionally biased region" description="Basic and acidic residues" evidence="2">
    <location>
        <begin position="477"/>
        <end position="508"/>
    </location>
</feature>
<evidence type="ECO:0000256" key="2">
    <source>
        <dbReference type="SAM" id="MobiDB-lite"/>
    </source>
</evidence>
<dbReference type="InterPro" id="IPR008984">
    <property type="entry name" value="SMAD_FHA_dom_sf"/>
</dbReference>
<feature type="compositionally biased region" description="Pro residues" evidence="2">
    <location>
        <begin position="123"/>
        <end position="133"/>
    </location>
</feature>
<feature type="domain" description="FHA" evidence="4">
    <location>
        <begin position="23"/>
        <end position="72"/>
    </location>
</feature>
<comment type="caution">
    <text evidence="5">The sequence shown here is derived from an EMBL/GenBank/DDBJ whole genome shotgun (WGS) entry which is preliminary data.</text>
</comment>
<feature type="compositionally biased region" description="Pro residues" evidence="2">
    <location>
        <begin position="286"/>
        <end position="311"/>
    </location>
</feature>
<dbReference type="SMART" id="SM00240">
    <property type="entry name" value="FHA"/>
    <property type="match status" value="1"/>
</dbReference>
<feature type="region of interest" description="Disordered" evidence="2">
    <location>
        <begin position="193"/>
        <end position="508"/>
    </location>
</feature>
<dbReference type="InterPro" id="IPR000253">
    <property type="entry name" value="FHA_dom"/>
</dbReference>
<organism evidence="5 6">
    <name type="scientific">Kribbella aluminosa</name>
    <dbReference type="NCBI Taxonomy" id="416017"/>
    <lineage>
        <taxon>Bacteria</taxon>
        <taxon>Bacillati</taxon>
        <taxon>Actinomycetota</taxon>
        <taxon>Actinomycetes</taxon>
        <taxon>Propionibacteriales</taxon>
        <taxon>Kribbellaceae</taxon>
        <taxon>Kribbella</taxon>
    </lineage>
</organism>
<accession>A0ABS4UVB5</accession>
<feature type="compositionally biased region" description="Pro residues" evidence="2">
    <location>
        <begin position="238"/>
        <end position="252"/>
    </location>
</feature>
<keyword evidence="6" id="KW-1185">Reference proteome</keyword>
<evidence type="ECO:0000256" key="3">
    <source>
        <dbReference type="SAM" id="Phobius"/>
    </source>
</evidence>
<dbReference type="Pfam" id="PF00498">
    <property type="entry name" value="FHA"/>
    <property type="match status" value="1"/>
</dbReference>
<feature type="compositionally biased region" description="Basic and acidic residues" evidence="2">
    <location>
        <begin position="457"/>
        <end position="468"/>
    </location>
</feature>
<feature type="compositionally biased region" description="Polar residues" evidence="2">
    <location>
        <begin position="439"/>
        <end position="451"/>
    </location>
</feature>
<sequence>METEFVLSAGDQRWPLPPGATTITIGRASNADIRLQADDQISRIHARLTRDAGTWILHDESRNGTGLNGHRLTTPTPLSPGDRIHIGRSILTFHTTPKADPPSAPERMPAERGHTSPDAEPRYPAPPTPPPYATPSYADPASALPHAEAPADEAAPYTLAEEAASYAPVDGVASYGPADAPALADPLGDDVYAAVPDLHSSTEAPPAGPSTGSHRAPTDSAAAPAAPPGAPASHRAPTYPPNADPAQPPAPAPTSHRAAAPTQPPATTPPLPDGLPPSTAPAEYHPGPPFTDQPHPATPFPPDHTTPPHPTIPTDHSIPTDDGYPADDAGLSPFAPDGLAAAGGSAPRTDGYPPSDGGRSPFAPEGPPDGVGSGDAAAGNPAGSAGLFAPEGGGGYVGREDGPVGLVPGFEGRGGGTWAAYPSADNPEPVRSPWEVSGQIEQSAPNWNESDSWPAATDRRTGDDRRGAGTDQQPTDQHSDLHPDQDSGQHPDQPSDQHPGQHADQHADFPDADHEAVGTVRLSRVLIVSGGIVVLGLVVNLIAGFFAAGPGSMLGWLVAPSIALVTGMVLALIDAAAPKPHRPGRFDVSVLIAIGVVLVGIGVGGFALTAGTEYVSGYLTGNESGADRLVKPVAKAGSGISVTVENVTYTSHFTRIEVQVGNSGKQAFTIPIDGTTFTAADGTALHADPGKSSWPSRIDAGGSDHGTITFKGHLPDSATQAVLTFKSGTTTFAVSGVLLSK</sequence>
<feature type="region of interest" description="Disordered" evidence="2">
    <location>
        <begin position="62"/>
        <end position="82"/>
    </location>
</feature>
<dbReference type="Gene3D" id="2.60.200.20">
    <property type="match status" value="1"/>
</dbReference>
<keyword evidence="1" id="KW-0597">Phosphoprotein</keyword>
<name>A0ABS4UVB5_9ACTN</name>
<dbReference type="RefSeq" id="WP_209698213.1">
    <property type="nucleotide sequence ID" value="NZ_BAAAVU010000017.1"/>
</dbReference>
<feature type="region of interest" description="Disordered" evidence="2">
    <location>
        <begin position="94"/>
        <end position="152"/>
    </location>
</feature>
<feature type="compositionally biased region" description="Low complexity" evidence="2">
    <location>
        <begin position="312"/>
        <end position="322"/>
    </location>
</feature>
<dbReference type="PROSITE" id="PS50006">
    <property type="entry name" value="FHA_DOMAIN"/>
    <property type="match status" value="1"/>
</dbReference>
<feature type="transmembrane region" description="Helical" evidence="3">
    <location>
        <begin position="554"/>
        <end position="576"/>
    </location>
</feature>
<reference evidence="5 6" key="1">
    <citation type="submission" date="2021-03" db="EMBL/GenBank/DDBJ databases">
        <title>Sequencing the genomes of 1000 actinobacteria strains.</title>
        <authorList>
            <person name="Klenk H.-P."/>
        </authorList>
    </citation>
    <scope>NUCLEOTIDE SEQUENCE [LARGE SCALE GENOMIC DNA]</scope>
    <source>
        <strain evidence="5 6">DSM 18824</strain>
    </source>
</reference>
<dbReference type="SUPFAM" id="SSF49879">
    <property type="entry name" value="SMAD/FHA domain"/>
    <property type="match status" value="1"/>
</dbReference>
<keyword evidence="3" id="KW-1133">Transmembrane helix</keyword>